<protein>
    <submittedName>
        <fullName evidence="7">Pyridine nucleotide-disulfide oxidoreductase</fullName>
        <ecNumber evidence="7">1.6.99.3</ecNumber>
    </submittedName>
</protein>
<dbReference type="eggNOG" id="COG1252">
    <property type="taxonomic scope" value="Bacteria"/>
</dbReference>
<keyword evidence="3" id="KW-0285">Flavoprotein</keyword>
<evidence type="ECO:0000256" key="2">
    <source>
        <dbReference type="ARBA" id="ARBA00005272"/>
    </source>
</evidence>
<reference evidence="7 8" key="1">
    <citation type="submission" date="2010-12" db="EMBL/GenBank/DDBJ databases">
        <authorList>
            <person name="Muzny D."/>
            <person name="Qin X."/>
            <person name="Deng J."/>
            <person name="Jiang H."/>
            <person name="Liu Y."/>
            <person name="Qu J."/>
            <person name="Song X.-Z."/>
            <person name="Zhang L."/>
            <person name="Thornton R."/>
            <person name="Coyle M."/>
            <person name="Francisco L."/>
            <person name="Jackson L."/>
            <person name="Javaid M."/>
            <person name="Korchina V."/>
            <person name="Kovar C."/>
            <person name="Mata R."/>
            <person name="Mathew T."/>
            <person name="Ngo R."/>
            <person name="Nguyen L."/>
            <person name="Nguyen N."/>
            <person name="Okwuonu G."/>
            <person name="Ongeri F."/>
            <person name="Pham C."/>
            <person name="Simmons D."/>
            <person name="Wilczek-Boney K."/>
            <person name="Hale W."/>
            <person name="Jakkamsetti A."/>
            <person name="Pham P."/>
            <person name="Ruth R."/>
            <person name="San Lucas F."/>
            <person name="Warren J."/>
            <person name="Zhang J."/>
            <person name="Zhao Z."/>
            <person name="Zhou C."/>
            <person name="Zhu D."/>
            <person name="Lee S."/>
            <person name="Bess C."/>
            <person name="Blankenburg K."/>
            <person name="Forbes L."/>
            <person name="Fu Q."/>
            <person name="Gubbala S."/>
            <person name="Hirani K."/>
            <person name="Jayaseelan J.C."/>
            <person name="Lara F."/>
            <person name="Munidasa M."/>
            <person name="Palculict T."/>
            <person name="Patil S."/>
            <person name="Pu L.-L."/>
            <person name="Saada N."/>
            <person name="Tang L."/>
            <person name="Weissenberger G."/>
            <person name="Zhu Y."/>
            <person name="Hemphill L."/>
            <person name="Shang Y."/>
            <person name="Youmans B."/>
            <person name="Ayvaz T."/>
            <person name="Ross M."/>
            <person name="Santibanez J."/>
            <person name="Aqrawi P."/>
            <person name="Gross S."/>
            <person name="Joshi V."/>
            <person name="Fowler G."/>
            <person name="Nazareth L."/>
            <person name="Reid J."/>
            <person name="Worley K."/>
            <person name="Petrosino J."/>
            <person name="Highlander S."/>
            <person name="Gibbs R."/>
        </authorList>
    </citation>
    <scope>NUCLEOTIDE SEQUENCE [LARGE SCALE GENOMIC DNA]</scope>
    <source>
        <strain evidence="8">DSM 15952 / CCUG 50447 / LMG 22039 / TP 1.5</strain>
    </source>
</reference>
<name>E6LEX4_ENTI1</name>
<comment type="similarity">
    <text evidence="2">Belongs to the NADH dehydrogenase family.</text>
</comment>
<comment type="caution">
    <text evidence="7">The sequence shown here is derived from an EMBL/GenBank/DDBJ whole genome shotgun (WGS) entry which is preliminary data.</text>
</comment>
<dbReference type="InterPro" id="IPR023753">
    <property type="entry name" value="FAD/NAD-binding_dom"/>
</dbReference>
<dbReference type="InterPro" id="IPR051169">
    <property type="entry name" value="NADH-Q_oxidoreductase"/>
</dbReference>
<dbReference type="EMBL" id="AEPV01000035">
    <property type="protein sequence ID" value="EFU74234.1"/>
    <property type="molecule type" value="Genomic_DNA"/>
</dbReference>
<dbReference type="HOGENOM" id="CLU_021377_7_2_9"/>
<comment type="cofactor">
    <cofactor evidence="1">
        <name>FAD</name>
        <dbReference type="ChEBI" id="CHEBI:57692"/>
    </cofactor>
</comment>
<keyword evidence="5 7" id="KW-0560">Oxidoreductase</keyword>
<evidence type="ECO:0000259" key="6">
    <source>
        <dbReference type="Pfam" id="PF07992"/>
    </source>
</evidence>
<evidence type="ECO:0000256" key="4">
    <source>
        <dbReference type="ARBA" id="ARBA00022827"/>
    </source>
</evidence>
<dbReference type="GO" id="GO:0019646">
    <property type="term" value="P:aerobic electron transport chain"/>
    <property type="evidence" value="ECO:0007669"/>
    <property type="project" value="TreeGrafter"/>
</dbReference>
<dbReference type="EC" id="1.6.99.3" evidence="7"/>
<keyword evidence="8" id="KW-1185">Reference proteome</keyword>
<organism evidence="7 8">
    <name type="scientific">Enterococcus italicus (strain DSM 15952 / CCUG 50447 / LMG 22039 / TP 1.5)</name>
    <dbReference type="NCBI Taxonomy" id="888064"/>
    <lineage>
        <taxon>Bacteria</taxon>
        <taxon>Bacillati</taxon>
        <taxon>Bacillota</taxon>
        <taxon>Bacilli</taxon>
        <taxon>Lactobacillales</taxon>
        <taxon>Enterococcaceae</taxon>
        <taxon>Enterococcus</taxon>
    </lineage>
</organism>
<dbReference type="PRINTS" id="PR00368">
    <property type="entry name" value="FADPNR"/>
</dbReference>
<dbReference type="InterPro" id="IPR036188">
    <property type="entry name" value="FAD/NAD-bd_sf"/>
</dbReference>
<dbReference type="PANTHER" id="PTHR42913">
    <property type="entry name" value="APOPTOSIS-INDUCING FACTOR 1"/>
    <property type="match status" value="1"/>
</dbReference>
<dbReference type="PRINTS" id="PR00411">
    <property type="entry name" value="PNDRDTASEI"/>
</dbReference>
<feature type="domain" description="FAD/NAD(P)-binding" evidence="6">
    <location>
        <begin position="13"/>
        <end position="331"/>
    </location>
</feature>
<dbReference type="AlphaFoldDB" id="E6LEX4"/>
<keyword evidence="4" id="KW-0274">FAD</keyword>
<dbReference type="GO" id="GO:0003955">
    <property type="term" value="F:NAD(P)H dehydrogenase (quinone) activity"/>
    <property type="evidence" value="ECO:0007669"/>
    <property type="project" value="TreeGrafter"/>
</dbReference>
<dbReference type="Proteomes" id="UP000010296">
    <property type="component" value="Unassembled WGS sequence"/>
</dbReference>
<evidence type="ECO:0000313" key="8">
    <source>
        <dbReference type="Proteomes" id="UP000010296"/>
    </source>
</evidence>
<evidence type="ECO:0000256" key="1">
    <source>
        <dbReference type="ARBA" id="ARBA00001974"/>
    </source>
</evidence>
<evidence type="ECO:0000256" key="3">
    <source>
        <dbReference type="ARBA" id="ARBA00022630"/>
    </source>
</evidence>
<dbReference type="STRING" id="888064.HMPREF9088_0975"/>
<evidence type="ECO:0000313" key="7">
    <source>
        <dbReference type="EMBL" id="EFU74234.1"/>
    </source>
</evidence>
<dbReference type="SUPFAM" id="SSF51905">
    <property type="entry name" value="FAD/NAD(P)-binding domain"/>
    <property type="match status" value="2"/>
</dbReference>
<gene>
    <name evidence="7" type="primary">ndh2</name>
    <name evidence="7" type="ORF">HMPREF9088_0975</name>
</gene>
<sequence>MIFRRKKERIVKEVTILGAGYAGLRALRALQEKQGSFHITLVDQNDYHYEATCLHEVAAGTQPKEKITFPIKDVVKGSTTFIQDCVQAIDTEKQEITLANNAPLHYDYLIVSLGFRSETFGIPGAKEDALQMVNIETAEKIHQHILAMMAKYKETKDKNYLKLVVCGAGFTGIELVGSLVEARPRYAKIAGVQPEEIEIYCVEAAPSILPMFNDDLTNYCLSYLDKWQVKLMTGKAIKAIKPNTVVYQDGKEDTDLAELQAATIIWTTGVSGSEVITKSGFSERRGRVMVNEDLTDPNHANVYLIGDVSAVMDKESNRPYPTTAQIATKMGAHAGENILRQLAGQAPTPFTYQSQGSVASIGNTHAFGVVGKGSKPMKGYPASVVKKMIENKSLLELGGFKEVMAKGRFDLYH</sequence>
<dbReference type="PANTHER" id="PTHR42913:SF3">
    <property type="entry name" value="64 KDA MITOCHONDRIAL NADH DEHYDROGENASE (EUROFUNG)"/>
    <property type="match status" value="1"/>
</dbReference>
<dbReference type="Pfam" id="PF07992">
    <property type="entry name" value="Pyr_redox_2"/>
    <property type="match status" value="1"/>
</dbReference>
<dbReference type="Gene3D" id="3.50.50.100">
    <property type="match status" value="1"/>
</dbReference>
<evidence type="ECO:0000256" key="5">
    <source>
        <dbReference type="ARBA" id="ARBA00023002"/>
    </source>
</evidence>
<proteinExistence type="inferred from homology"/>
<accession>E6LEX4</accession>